<feature type="non-terminal residue" evidence="3">
    <location>
        <position position="1"/>
    </location>
</feature>
<keyword evidence="4" id="KW-1185">Reference proteome</keyword>
<evidence type="ECO:0000256" key="1">
    <source>
        <dbReference type="ARBA" id="ARBA00022514"/>
    </source>
</evidence>
<dbReference type="GO" id="GO:0005615">
    <property type="term" value="C:extracellular space"/>
    <property type="evidence" value="ECO:0007669"/>
    <property type="project" value="UniProtKB-KW"/>
</dbReference>
<protein>
    <recommendedName>
        <fullName evidence="2">Chemokine interleukin-8-like domain-containing protein</fullName>
    </recommendedName>
</protein>
<comment type="caution">
    <text evidence="3">The sequence shown here is derived from an EMBL/GenBank/DDBJ whole genome shotgun (WGS) entry which is preliminary data.</text>
</comment>
<feature type="domain" description="Chemokine interleukin-8-like" evidence="2">
    <location>
        <begin position="65"/>
        <end position="94"/>
    </location>
</feature>
<evidence type="ECO:0000313" key="3">
    <source>
        <dbReference type="EMBL" id="ETE70221.1"/>
    </source>
</evidence>
<dbReference type="GO" id="GO:0006955">
    <property type="term" value="P:immune response"/>
    <property type="evidence" value="ECO:0007669"/>
    <property type="project" value="InterPro"/>
</dbReference>
<dbReference type="Proteomes" id="UP000018936">
    <property type="component" value="Unassembled WGS sequence"/>
</dbReference>
<dbReference type="GO" id="GO:0008009">
    <property type="term" value="F:chemokine activity"/>
    <property type="evidence" value="ECO:0007669"/>
    <property type="project" value="InterPro"/>
</dbReference>
<dbReference type="Gene3D" id="2.40.50.40">
    <property type="match status" value="1"/>
</dbReference>
<feature type="non-terminal residue" evidence="3">
    <location>
        <position position="94"/>
    </location>
</feature>
<dbReference type="SUPFAM" id="SSF54117">
    <property type="entry name" value="Interleukin 8-like chemokines"/>
    <property type="match status" value="1"/>
</dbReference>
<dbReference type="Pfam" id="PF00048">
    <property type="entry name" value="IL8"/>
    <property type="match status" value="1"/>
</dbReference>
<dbReference type="AlphaFoldDB" id="V8P8A9"/>
<proteinExistence type="predicted"/>
<name>V8P8A9_OPHHA</name>
<keyword evidence="1" id="KW-0202">Cytokine</keyword>
<accession>V8P8A9</accession>
<reference evidence="3 4" key="1">
    <citation type="journal article" date="2013" name="Proc. Natl. Acad. Sci. U.S.A.">
        <title>The king cobra genome reveals dynamic gene evolution and adaptation in the snake venom system.</title>
        <authorList>
            <person name="Vonk F.J."/>
            <person name="Casewell N.R."/>
            <person name="Henkel C.V."/>
            <person name="Heimberg A.M."/>
            <person name="Jansen H.J."/>
            <person name="McCleary R.J."/>
            <person name="Kerkkamp H.M."/>
            <person name="Vos R.A."/>
            <person name="Guerreiro I."/>
            <person name="Calvete J.J."/>
            <person name="Wuster W."/>
            <person name="Woods A.E."/>
            <person name="Logan J.M."/>
            <person name="Harrison R.A."/>
            <person name="Castoe T.A."/>
            <person name="de Koning A.P."/>
            <person name="Pollock D.D."/>
            <person name="Yandell M."/>
            <person name="Calderon D."/>
            <person name="Renjifo C."/>
            <person name="Currier R.B."/>
            <person name="Salgado D."/>
            <person name="Pla D."/>
            <person name="Sanz L."/>
            <person name="Hyder A.S."/>
            <person name="Ribeiro J.M."/>
            <person name="Arntzen J.W."/>
            <person name="van den Thillart G.E."/>
            <person name="Boetzer M."/>
            <person name="Pirovano W."/>
            <person name="Dirks R.P."/>
            <person name="Spaink H.P."/>
            <person name="Duboule D."/>
            <person name="McGlinn E."/>
            <person name="Kini R.M."/>
            <person name="Richardson M.K."/>
        </authorList>
    </citation>
    <scope>NUCLEOTIDE SEQUENCE</scope>
    <source>
        <tissue evidence="3">Blood</tissue>
    </source>
</reference>
<sequence>MLDISGVPHRRVTGANTAIVRAGVESSPHTNPPILDSKFHELKKLGCKGHVACGYMGGYCTPKLCCLKYIKKPLPQRILKSFERTHSLCKIPAI</sequence>
<dbReference type="InterPro" id="IPR036048">
    <property type="entry name" value="Interleukin_8-like_sf"/>
</dbReference>
<dbReference type="OrthoDB" id="8900217at2759"/>
<gene>
    <name evidence="3" type="ORF">L345_03973</name>
</gene>
<evidence type="ECO:0000313" key="4">
    <source>
        <dbReference type="Proteomes" id="UP000018936"/>
    </source>
</evidence>
<evidence type="ECO:0000259" key="2">
    <source>
        <dbReference type="Pfam" id="PF00048"/>
    </source>
</evidence>
<dbReference type="EMBL" id="AZIM01000589">
    <property type="protein sequence ID" value="ETE70221.1"/>
    <property type="molecule type" value="Genomic_DNA"/>
</dbReference>
<dbReference type="InterPro" id="IPR001811">
    <property type="entry name" value="Chemokine_IL8-like_dom"/>
</dbReference>
<organism evidence="3 4">
    <name type="scientific">Ophiophagus hannah</name>
    <name type="common">King cobra</name>
    <name type="synonym">Naja hannah</name>
    <dbReference type="NCBI Taxonomy" id="8665"/>
    <lineage>
        <taxon>Eukaryota</taxon>
        <taxon>Metazoa</taxon>
        <taxon>Chordata</taxon>
        <taxon>Craniata</taxon>
        <taxon>Vertebrata</taxon>
        <taxon>Euteleostomi</taxon>
        <taxon>Lepidosauria</taxon>
        <taxon>Squamata</taxon>
        <taxon>Bifurcata</taxon>
        <taxon>Unidentata</taxon>
        <taxon>Episquamata</taxon>
        <taxon>Toxicofera</taxon>
        <taxon>Serpentes</taxon>
        <taxon>Colubroidea</taxon>
        <taxon>Elapidae</taxon>
        <taxon>Elapinae</taxon>
        <taxon>Ophiophagus</taxon>
    </lineage>
</organism>